<dbReference type="Pfam" id="PF00067">
    <property type="entry name" value="p450"/>
    <property type="match status" value="1"/>
</dbReference>
<name>A0A0N1HUP1_9EURO</name>
<dbReference type="InterPro" id="IPR001128">
    <property type="entry name" value="Cyt_P450"/>
</dbReference>
<evidence type="ECO:0000256" key="7">
    <source>
        <dbReference type="ARBA" id="ARBA00023033"/>
    </source>
</evidence>
<protein>
    <submittedName>
        <fullName evidence="8">Isotrichodermin C-15 hydroxylase</fullName>
    </submittedName>
</protein>
<dbReference type="AlphaFoldDB" id="A0A0N1HUP1"/>
<dbReference type="GO" id="GO:0020037">
    <property type="term" value="F:heme binding"/>
    <property type="evidence" value="ECO:0007669"/>
    <property type="project" value="InterPro"/>
</dbReference>
<evidence type="ECO:0000313" key="8">
    <source>
        <dbReference type="EMBL" id="KPI40732.1"/>
    </source>
</evidence>
<dbReference type="Gene3D" id="1.10.630.10">
    <property type="entry name" value="Cytochrome P450"/>
    <property type="match status" value="1"/>
</dbReference>
<dbReference type="RefSeq" id="XP_018000695.1">
    <property type="nucleotide sequence ID" value="XM_018139696.1"/>
</dbReference>
<dbReference type="PANTHER" id="PTHR24305">
    <property type="entry name" value="CYTOCHROME P450"/>
    <property type="match status" value="1"/>
</dbReference>
<sequence>MLSSLAEICFLQSTRIETGTDQYGIPLHFSQRYNTGQVNLSVRKAICSLLAAAVTYVIFRCIYNLHFHPLARYPGPWLARVSRLYAAYYNWRGDPHLQIHKLHEQYGPYVRWVPNTLLMNTPGALHDLYRVTDKTKKHSGYSLLASIPNTISTHDEAIHRLRRKFISKSLSQQAVREHEPTIIEAVHRLLACISRSTRIPTSQSSLSGWTLPFNMADWLDFTMLDVMCKVAFGLEFNTVENAATQETIRSLIEDIKTTQVRSIVLSYLPVLQTLNFDRLLFTKECLAGLRFVAFVNNIVKARLAPNSSETLCSDILGGLMTTPDPLTNKKRTRGSLISESAMLIIAGADTSATTLSALLFYLARNPNAYRKLATELRTVFPDTTCVSLGTSLSSCAYLRACIDETLRMTPPVGSILPREILPGGAVVDGIFLPEGTSVGTGVYAIQHHAA</sequence>
<comment type="caution">
    <text evidence="8">The sequence shown here is derived from an EMBL/GenBank/DDBJ whole genome shotgun (WGS) entry which is preliminary data.</text>
</comment>
<keyword evidence="6" id="KW-0408">Iron</keyword>
<evidence type="ECO:0000256" key="4">
    <source>
        <dbReference type="ARBA" id="ARBA00022723"/>
    </source>
</evidence>
<proteinExistence type="inferred from homology"/>
<keyword evidence="7" id="KW-0503">Monooxygenase</keyword>
<keyword evidence="3" id="KW-0349">Heme</keyword>
<dbReference type="GO" id="GO:0004497">
    <property type="term" value="F:monooxygenase activity"/>
    <property type="evidence" value="ECO:0007669"/>
    <property type="project" value="UniProtKB-KW"/>
</dbReference>
<comment type="cofactor">
    <cofactor evidence="1">
        <name>heme</name>
        <dbReference type="ChEBI" id="CHEBI:30413"/>
    </cofactor>
</comment>
<dbReference type="InterPro" id="IPR002401">
    <property type="entry name" value="Cyt_P450_E_grp-I"/>
</dbReference>
<dbReference type="EMBL" id="LFJN01000011">
    <property type="protein sequence ID" value="KPI40732.1"/>
    <property type="molecule type" value="Genomic_DNA"/>
</dbReference>
<accession>A0A0N1HUP1</accession>
<keyword evidence="5" id="KW-0560">Oxidoreductase</keyword>
<organism evidence="8 9">
    <name type="scientific">Cyphellophora attinorum</name>
    <dbReference type="NCBI Taxonomy" id="1664694"/>
    <lineage>
        <taxon>Eukaryota</taxon>
        <taxon>Fungi</taxon>
        <taxon>Dikarya</taxon>
        <taxon>Ascomycota</taxon>
        <taxon>Pezizomycotina</taxon>
        <taxon>Eurotiomycetes</taxon>
        <taxon>Chaetothyriomycetidae</taxon>
        <taxon>Chaetothyriales</taxon>
        <taxon>Cyphellophoraceae</taxon>
        <taxon>Cyphellophora</taxon>
    </lineage>
</organism>
<dbReference type="OrthoDB" id="1470350at2759"/>
<dbReference type="PRINTS" id="PR00463">
    <property type="entry name" value="EP450I"/>
</dbReference>
<evidence type="ECO:0000256" key="2">
    <source>
        <dbReference type="ARBA" id="ARBA00010617"/>
    </source>
</evidence>
<dbReference type="PANTHER" id="PTHR24305:SF237">
    <property type="entry name" value="CYTOCHROME P450 MONOOXYGENASE ATNE-RELATED"/>
    <property type="match status" value="1"/>
</dbReference>
<reference evidence="8 9" key="1">
    <citation type="submission" date="2015-06" db="EMBL/GenBank/DDBJ databases">
        <title>Draft genome of the ant-associated black yeast Phialophora attae CBS 131958.</title>
        <authorList>
            <person name="Moreno L.F."/>
            <person name="Stielow B.J."/>
            <person name="de Hoog S."/>
            <person name="Vicente V.A."/>
            <person name="Weiss V.A."/>
            <person name="de Vries M."/>
            <person name="Cruz L.M."/>
            <person name="Souza E.M."/>
        </authorList>
    </citation>
    <scope>NUCLEOTIDE SEQUENCE [LARGE SCALE GENOMIC DNA]</scope>
    <source>
        <strain evidence="8 9">CBS 131958</strain>
    </source>
</reference>
<dbReference type="STRING" id="1664694.A0A0N1HUP1"/>
<evidence type="ECO:0000313" key="9">
    <source>
        <dbReference type="Proteomes" id="UP000038010"/>
    </source>
</evidence>
<dbReference type="GeneID" id="28731575"/>
<gene>
    <name evidence="8" type="ORF">AB675_10895</name>
</gene>
<dbReference type="GO" id="GO:0005506">
    <property type="term" value="F:iron ion binding"/>
    <property type="evidence" value="ECO:0007669"/>
    <property type="project" value="InterPro"/>
</dbReference>
<evidence type="ECO:0000256" key="6">
    <source>
        <dbReference type="ARBA" id="ARBA00023004"/>
    </source>
</evidence>
<evidence type="ECO:0000256" key="1">
    <source>
        <dbReference type="ARBA" id="ARBA00001971"/>
    </source>
</evidence>
<dbReference type="GO" id="GO:0016705">
    <property type="term" value="F:oxidoreductase activity, acting on paired donors, with incorporation or reduction of molecular oxygen"/>
    <property type="evidence" value="ECO:0007669"/>
    <property type="project" value="InterPro"/>
</dbReference>
<keyword evidence="9" id="KW-1185">Reference proteome</keyword>
<dbReference type="VEuPathDB" id="FungiDB:AB675_10895"/>
<dbReference type="InterPro" id="IPR050121">
    <property type="entry name" value="Cytochrome_P450_monoxygenase"/>
</dbReference>
<evidence type="ECO:0000256" key="5">
    <source>
        <dbReference type="ARBA" id="ARBA00023002"/>
    </source>
</evidence>
<evidence type="ECO:0000256" key="3">
    <source>
        <dbReference type="ARBA" id="ARBA00022617"/>
    </source>
</evidence>
<dbReference type="SUPFAM" id="SSF48264">
    <property type="entry name" value="Cytochrome P450"/>
    <property type="match status" value="1"/>
</dbReference>
<dbReference type="InterPro" id="IPR036396">
    <property type="entry name" value="Cyt_P450_sf"/>
</dbReference>
<keyword evidence="4" id="KW-0479">Metal-binding</keyword>
<dbReference type="Proteomes" id="UP000038010">
    <property type="component" value="Unassembled WGS sequence"/>
</dbReference>
<comment type="similarity">
    <text evidence="2">Belongs to the cytochrome P450 family.</text>
</comment>